<keyword evidence="1" id="KW-0472">Membrane</keyword>
<feature type="transmembrane region" description="Helical" evidence="1">
    <location>
        <begin position="186"/>
        <end position="208"/>
    </location>
</feature>
<dbReference type="Proteomes" id="UP000077856">
    <property type="component" value="Chromosome"/>
</dbReference>
<dbReference type="PANTHER" id="PTHR39177">
    <property type="entry name" value="ABC TRANSPORTER PERMEASE YTRC-RELATED"/>
    <property type="match status" value="1"/>
</dbReference>
<feature type="transmembrane region" description="Helical" evidence="1">
    <location>
        <begin position="338"/>
        <end position="355"/>
    </location>
</feature>
<dbReference type="EMBL" id="CP015506">
    <property type="protein sequence ID" value="AND40929.1"/>
    <property type="molecule type" value="Genomic_DNA"/>
</dbReference>
<dbReference type="AlphaFoldDB" id="A0A160MD17"/>
<dbReference type="PANTHER" id="PTHR39177:SF1">
    <property type="entry name" value="ABC TRANSPORTER PERMEASE YTRC-RELATED"/>
    <property type="match status" value="1"/>
</dbReference>
<sequence>MKWGILDMQSRTSLVKREILKTIFRSVGWVSIVYFLGLFFAIPLDIIMNSSEEQRKFLDIDNLFQHNFQIQFIFNISVPVILSVFLFRYTQVKQYSDLMHSLPVKRASIFHQYALTGIMLLISPVLLIALIVLILYQPMNLQEFYSIGEIFNWVGITLLFNIVIYLAGVSVGMLTGLSAVQGALTYIFLLLPVGLIILVSINLPFYLFGYPDQYYMASKFEKFSPLIALTQMNMRTPSSAEAVIYLFLILSLYCLGLQIYKRRRMEAVSHALVFPITKPIFKYGVTFCTMLLGGGYFGEMRGGMSWLIAGYVFGALIGYAAAEMVLQKSWRVTINMKGLLAYTALMAALFALFQFDFTQYEKSIPRGNEIERVHFSESFYLYSDIDTEEPLYLKEYENIDLVRRFHETIVKDENRLAEIPGRDSVFIVYELKNGEKLIRDYRINKKEYKPFLKLIYESDEYKKATNEIYQVSADAATKLTITPTGPVTKRAVITDDKDLKEAIEILTEEVDSASFEELQGSDEPYAHIEIFYNDSNKAYMPWYPSYSRFEKWLEEKSLLNEARVNSNDISYALAAKAKDIDINFAAGYSYEEVFEEMRDSKSAVKLTDKEQIESSLKNSEGFVDGDYIIAFYFDEQRTIDIKSFTEKTVPDFIKERLQ</sequence>
<evidence type="ECO:0000256" key="1">
    <source>
        <dbReference type="SAM" id="Phobius"/>
    </source>
</evidence>
<feature type="transmembrane region" description="Helical" evidence="1">
    <location>
        <begin position="68"/>
        <end position="89"/>
    </location>
</feature>
<evidence type="ECO:0000313" key="3">
    <source>
        <dbReference type="Proteomes" id="UP000077856"/>
    </source>
</evidence>
<dbReference type="RefSeq" id="WP_019382485.1">
    <property type="nucleotide sequence ID" value="NZ_CP015506.1"/>
</dbReference>
<keyword evidence="1" id="KW-0812">Transmembrane</keyword>
<gene>
    <name evidence="2" type="ORF">A361_17830</name>
</gene>
<feature type="transmembrane region" description="Helical" evidence="1">
    <location>
        <begin position="242"/>
        <end position="260"/>
    </location>
</feature>
<evidence type="ECO:0000313" key="2">
    <source>
        <dbReference type="EMBL" id="AND40929.1"/>
    </source>
</evidence>
<protein>
    <recommendedName>
        <fullName evidence="4">Multidrug ABC transporter permease</fullName>
    </recommendedName>
</protein>
<proteinExistence type="predicted"/>
<feature type="transmembrane region" description="Helical" evidence="1">
    <location>
        <begin position="304"/>
        <end position="326"/>
    </location>
</feature>
<name>A0A160MD17_9BACI</name>
<feature type="transmembrane region" description="Helical" evidence="1">
    <location>
        <begin position="150"/>
        <end position="174"/>
    </location>
</feature>
<organism evidence="2 3">
    <name type="scientific">Cytobacillus oceanisediminis 2691</name>
    <dbReference type="NCBI Taxonomy" id="1196031"/>
    <lineage>
        <taxon>Bacteria</taxon>
        <taxon>Bacillati</taxon>
        <taxon>Bacillota</taxon>
        <taxon>Bacilli</taxon>
        <taxon>Bacillales</taxon>
        <taxon>Bacillaceae</taxon>
        <taxon>Cytobacillus</taxon>
    </lineage>
</organism>
<keyword evidence="1" id="KW-1133">Transmembrane helix</keyword>
<dbReference type="STRING" id="1196031.A361_17830"/>
<evidence type="ECO:0008006" key="4">
    <source>
        <dbReference type="Google" id="ProtNLM"/>
    </source>
</evidence>
<feature type="transmembrane region" description="Helical" evidence="1">
    <location>
        <begin position="110"/>
        <end position="138"/>
    </location>
</feature>
<feature type="transmembrane region" description="Helical" evidence="1">
    <location>
        <begin position="26"/>
        <end position="48"/>
    </location>
</feature>
<reference evidence="2 3" key="1">
    <citation type="submission" date="2016-04" db="EMBL/GenBank/DDBJ databases">
        <title>Complete genome sequence of Bacillus oceanisediminis strain 2691.</title>
        <authorList>
            <person name="Jeong H."/>
            <person name="Kim H.J."/>
            <person name="Lee D.-W."/>
        </authorList>
    </citation>
    <scope>NUCLEOTIDE SEQUENCE [LARGE SCALE GENOMIC DNA]</scope>
    <source>
        <strain evidence="2 3">2691</strain>
    </source>
</reference>
<dbReference type="InterPro" id="IPR053046">
    <property type="entry name" value="ABC-5_transporter"/>
</dbReference>
<accession>A0A160MD17</accession>
<dbReference type="KEGG" id="bon:A361_17830"/>
<feature type="transmembrane region" description="Helical" evidence="1">
    <location>
        <begin position="280"/>
        <end position="298"/>
    </location>
</feature>
<dbReference type="eggNOG" id="COG1277">
    <property type="taxonomic scope" value="Bacteria"/>
</dbReference>